<proteinExistence type="predicted"/>
<gene>
    <name evidence="1" type="ORF">GCM10011515_14400</name>
</gene>
<evidence type="ECO:0000313" key="2">
    <source>
        <dbReference type="Proteomes" id="UP000619041"/>
    </source>
</evidence>
<accession>A0ABQ1S8Q1</accession>
<organism evidence="1 2">
    <name type="scientific">Tsuneonella deserti</name>
    <dbReference type="NCBI Taxonomy" id="2035528"/>
    <lineage>
        <taxon>Bacteria</taxon>
        <taxon>Pseudomonadati</taxon>
        <taxon>Pseudomonadota</taxon>
        <taxon>Alphaproteobacteria</taxon>
        <taxon>Sphingomonadales</taxon>
        <taxon>Erythrobacteraceae</taxon>
        <taxon>Tsuneonella</taxon>
    </lineage>
</organism>
<keyword evidence="2" id="KW-1185">Reference proteome</keyword>
<reference evidence="2" key="1">
    <citation type="journal article" date="2019" name="Int. J. Syst. Evol. Microbiol.">
        <title>The Global Catalogue of Microorganisms (GCM) 10K type strain sequencing project: providing services to taxonomists for standard genome sequencing and annotation.</title>
        <authorList>
            <consortium name="The Broad Institute Genomics Platform"/>
            <consortium name="The Broad Institute Genome Sequencing Center for Infectious Disease"/>
            <person name="Wu L."/>
            <person name="Ma J."/>
        </authorList>
    </citation>
    <scope>NUCLEOTIDE SEQUENCE [LARGE SCALE GENOMIC DNA]</scope>
    <source>
        <strain evidence="2">CGMCC 1.15959</strain>
    </source>
</reference>
<protein>
    <submittedName>
        <fullName evidence="1">Uncharacterized protein</fullName>
    </submittedName>
</protein>
<evidence type="ECO:0000313" key="1">
    <source>
        <dbReference type="EMBL" id="GGD95630.1"/>
    </source>
</evidence>
<dbReference type="EMBL" id="BMKL01000001">
    <property type="protein sequence ID" value="GGD95630.1"/>
    <property type="molecule type" value="Genomic_DNA"/>
</dbReference>
<comment type="caution">
    <text evidence="1">The sequence shown here is derived from an EMBL/GenBank/DDBJ whole genome shotgun (WGS) entry which is preliminary data.</text>
</comment>
<dbReference type="Proteomes" id="UP000619041">
    <property type="component" value="Unassembled WGS sequence"/>
</dbReference>
<sequence length="69" mass="7820">MLTDIKSAARRVTRLHHFRLQPKPKSGAMDNWIKVGPLVEIRTLADEVSSAGVFRIWRETAGLEVAHVR</sequence>
<name>A0ABQ1S8Q1_9SPHN</name>